<gene>
    <name evidence="2" type="ORF">KC19_VG217000</name>
</gene>
<dbReference type="AlphaFoldDB" id="A0A8T0HSY8"/>
<sequence>MGFVPSVSRSPTLVDCNSLMDDEVFPHLGQSEGHRQSASYEAGFEAAIVNLRELMQRGRQTPNMRAQTHQQNGGREDVSLNDMDISNSVGVENLGSASAGLPTSTSISLDSPFVTPPDTNVFSPGTYAWEMKPELANFYSAGVADRCSSPDTWVTDSSDQGRRADYALHMKVNDGSKFIIKTDAGGNIVTNKLRVTWMVKRLMRLYVDVAQIHYKDTDEKFLLVEQIVRSKFDFQPPLCRKWFSEFMRKHLERSRYDYRRHWDETGKIHPACPKDKHPALQAWWSSPSGSSRSHRMKEINEKRATERLAQSVVGNSIMGIGTSMLHNNVLVDSSQQRQTSVVCDNHGPAHPHVDAHRDVNVLKKTVADILSSLYSVEDLPIVKEKVQLALNVKLNAKRSSAGRGGDSLSMKNYPTNNLPSPAVSVGNENDLEDVGEVNGGSPDVTFVRKRTRELIPDDQDTNTTKTGGVTNSVPANEESAQVYSMEKANVEAVDSGDNSKKVKVTSETVHTIGQGMPVDKPRVSGANPELNVSDVGIGDTGTPGNAADGVLQEQARVGQPTKEITERQALKKKSKFMDGVPPSELAPKGHQGMQLVEIIKVYQPGVKVMHSTKQPNKEVRTLDDVSDVEFAEDSLVMWGTDYLVEVAPRAQKGKTK</sequence>
<proteinExistence type="predicted"/>
<organism evidence="2 3">
    <name type="scientific">Ceratodon purpureus</name>
    <name type="common">Fire moss</name>
    <name type="synonym">Dicranum purpureum</name>
    <dbReference type="NCBI Taxonomy" id="3225"/>
    <lineage>
        <taxon>Eukaryota</taxon>
        <taxon>Viridiplantae</taxon>
        <taxon>Streptophyta</taxon>
        <taxon>Embryophyta</taxon>
        <taxon>Bryophyta</taxon>
        <taxon>Bryophytina</taxon>
        <taxon>Bryopsida</taxon>
        <taxon>Dicranidae</taxon>
        <taxon>Pseudoditrichales</taxon>
        <taxon>Ditrichaceae</taxon>
        <taxon>Ceratodon</taxon>
    </lineage>
</organism>
<keyword evidence="3" id="KW-1185">Reference proteome</keyword>
<feature type="region of interest" description="Disordered" evidence="1">
    <location>
        <begin position="60"/>
        <end position="80"/>
    </location>
</feature>
<comment type="caution">
    <text evidence="2">The sequence shown here is derived from an EMBL/GenBank/DDBJ whole genome shotgun (WGS) entry which is preliminary data.</text>
</comment>
<feature type="region of interest" description="Disordered" evidence="1">
    <location>
        <begin position="417"/>
        <end position="443"/>
    </location>
</feature>
<protein>
    <submittedName>
        <fullName evidence="2">Uncharacterized protein</fullName>
    </submittedName>
</protein>
<evidence type="ECO:0000313" key="2">
    <source>
        <dbReference type="EMBL" id="KAG0573871.1"/>
    </source>
</evidence>
<name>A0A8T0HSY8_CERPU</name>
<dbReference type="EMBL" id="CM026426">
    <property type="protein sequence ID" value="KAG0573871.1"/>
    <property type="molecule type" value="Genomic_DNA"/>
</dbReference>
<feature type="compositionally biased region" description="Polar residues" evidence="1">
    <location>
        <begin position="60"/>
        <end position="73"/>
    </location>
</feature>
<dbReference type="Proteomes" id="UP000822688">
    <property type="component" value="Chromosome V"/>
</dbReference>
<evidence type="ECO:0000256" key="1">
    <source>
        <dbReference type="SAM" id="MobiDB-lite"/>
    </source>
</evidence>
<reference evidence="2" key="1">
    <citation type="submission" date="2020-06" db="EMBL/GenBank/DDBJ databases">
        <title>WGS assembly of Ceratodon purpureus strain R40.</title>
        <authorList>
            <person name="Carey S.B."/>
            <person name="Jenkins J."/>
            <person name="Shu S."/>
            <person name="Lovell J.T."/>
            <person name="Sreedasyam A."/>
            <person name="Maumus F."/>
            <person name="Tiley G.P."/>
            <person name="Fernandez-Pozo N."/>
            <person name="Barry K."/>
            <person name="Chen C."/>
            <person name="Wang M."/>
            <person name="Lipzen A."/>
            <person name="Daum C."/>
            <person name="Saski C.A."/>
            <person name="Payton A.C."/>
            <person name="Mcbreen J.C."/>
            <person name="Conrad R.E."/>
            <person name="Kollar L.M."/>
            <person name="Olsson S."/>
            <person name="Huttunen S."/>
            <person name="Landis J.B."/>
            <person name="Wickett N.J."/>
            <person name="Johnson M.G."/>
            <person name="Rensing S.A."/>
            <person name="Grimwood J."/>
            <person name="Schmutz J."/>
            <person name="Mcdaniel S.F."/>
        </authorList>
    </citation>
    <scope>NUCLEOTIDE SEQUENCE</scope>
    <source>
        <strain evidence="2">R40</strain>
    </source>
</reference>
<evidence type="ECO:0000313" key="3">
    <source>
        <dbReference type="Proteomes" id="UP000822688"/>
    </source>
</evidence>
<accession>A0A8T0HSY8</accession>